<dbReference type="STRING" id="656061.D5GNM5"/>
<dbReference type="GO" id="GO:0017025">
    <property type="term" value="F:TBP-class protein binding"/>
    <property type="evidence" value="ECO:0007669"/>
    <property type="project" value="EnsemblFungi"/>
</dbReference>
<dbReference type="GO" id="GO:0000126">
    <property type="term" value="C:transcription factor TFIIIB complex"/>
    <property type="evidence" value="ECO:0007669"/>
    <property type="project" value="EnsemblFungi"/>
</dbReference>
<gene>
    <name evidence="14" type="ORF">GSTUM_00011374001</name>
</gene>
<feature type="domain" description="TFIIB-type" evidence="13">
    <location>
        <begin position="1"/>
        <end position="33"/>
    </location>
</feature>
<dbReference type="InterPro" id="IPR013150">
    <property type="entry name" value="TFIIB_cyclin"/>
</dbReference>
<dbReference type="SUPFAM" id="SSF57783">
    <property type="entry name" value="Zinc beta-ribbon"/>
    <property type="match status" value="1"/>
</dbReference>
<dbReference type="Gene3D" id="2.20.25.10">
    <property type="match status" value="1"/>
</dbReference>
<dbReference type="GO" id="GO:0005634">
    <property type="term" value="C:nucleus"/>
    <property type="evidence" value="ECO:0007669"/>
    <property type="project" value="UniProtKB-SubCell"/>
</dbReference>
<keyword evidence="8" id="KW-0804">Transcription</keyword>
<dbReference type="SUPFAM" id="SSF47954">
    <property type="entry name" value="Cyclin-like"/>
    <property type="match status" value="2"/>
</dbReference>
<dbReference type="GO" id="GO:0006359">
    <property type="term" value="P:regulation of transcription by RNA polymerase III"/>
    <property type="evidence" value="ECO:0007669"/>
    <property type="project" value="EnsemblFungi"/>
</dbReference>
<dbReference type="PRINTS" id="PR00685">
    <property type="entry name" value="TIFACTORIIB"/>
</dbReference>
<dbReference type="InterPro" id="IPR013763">
    <property type="entry name" value="Cyclin-like_dom"/>
</dbReference>
<dbReference type="GO" id="GO:0000994">
    <property type="term" value="F:RNA polymerase III core binding"/>
    <property type="evidence" value="ECO:0007669"/>
    <property type="project" value="EnsemblFungi"/>
</dbReference>
<keyword evidence="15" id="KW-1185">Reference proteome</keyword>
<evidence type="ECO:0000256" key="12">
    <source>
        <dbReference type="SAM" id="MobiDB-lite"/>
    </source>
</evidence>
<dbReference type="FunFam" id="1.10.472.10:FF:000002">
    <property type="entry name" value="Transcription factor IIIB 90 kDa subunit"/>
    <property type="match status" value="1"/>
</dbReference>
<name>D5GNM5_TUBMM</name>
<dbReference type="AlphaFoldDB" id="D5GNM5"/>
<evidence type="ECO:0000313" key="15">
    <source>
        <dbReference type="Proteomes" id="UP000006911"/>
    </source>
</evidence>
<evidence type="ECO:0000256" key="8">
    <source>
        <dbReference type="ARBA" id="ARBA00023163"/>
    </source>
</evidence>
<evidence type="ECO:0000256" key="6">
    <source>
        <dbReference type="ARBA" id="ARBA00023015"/>
    </source>
</evidence>
<organism evidence="14 15">
    <name type="scientific">Tuber melanosporum (strain Mel28)</name>
    <name type="common">Perigord black truffle</name>
    <dbReference type="NCBI Taxonomy" id="656061"/>
    <lineage>
        <taxon>Eukaryota</taxon>
        <taxon>Fungi</taxon>
        <taxon>Dikarya</taxon>
        <taxon>Ascomycota</taxon>
        <taxon>Pezizomycotina</taxon>
        <taxon>Pezizomycetes</taxon>
        <taxon>Pezizales</taxon>
        <taxon>Tuberaceae</taxon>
        <taxon>Tuber</taxon>
    </lineage>
</organism>
<evidence type="ECO:0000256" key="5">
    <source>
        <dbReference type="ARBA" id="ARBA00022833"/>
    </source>
</evidence>
<keyword evidence="5" id="KW-0862">Zinc</keyword>
<evidence type="ECO:0000256" key="3">
    <source>
        <dbReference type="ARBA" id="ARBA00022723"/>
    </source>
</evidence>
<keyword evidence="7" id="KW-0010">Activator</keyword>
<evidence type="ECO:0000256" key="9">
    <source>
        <dbReference type="ARBA" id="ARBA00023242"/>
    </source>
</evidence>
<dbReference type="GO" id="GO:0000995">
    <property type="term" value="F:RNA polymerase III general transcription initiation factor activity"/>
    <property type="evidence" value="ECO:0007669"/>
    <property type="project" value="EnsemblFungi"/>
</dbReference>
<dbReference type="PANTHER" id="PTHR11618:SF4">
    <property type="entry name" value="TRANSCRIPTION FACTOR IIIB 90 KDA SUBUNIT"/>
    <property type="match status" value="1"/>
</dbReference>
<dbReference type="InterPro" id="IPR011665">
    <property type="entry name" value="BRF1_TBP-bd_dom"/>
</dbReference>
<dbReference type="GO" id="GO:0097550">
    <property type="term" value="C:transcription preinitiation complex"/>
    <property type="evidence" value="ECO:0007669"/>
    <property type="project" value="TreeGrafter"/>
</dbReference>
<dbReference type="RefSeq" id="XP_002841927.1">
    <property type="nucleotide sequence ID" value="XM_002841881.1"/>
</dbReference>
<dbReference type="KEGG" id="tml:GSTUM_00011374001"/>
<evidence type="ECO:0000313" key="14">
    <source>
        <dbReference type="EMBL" id="CAZ86118.1"/>
    </source>
</evidence>
<keyword evidence="9" id="KW-0539">Nucleus</keyword>
<dbReference type="Pfam" id="PF08271">
    <property type="entry name" value="Zn_Ribbon_TF"/>
    <property type="match status" value="1"/>
</dbReference>
<dbReference type="OMA" id="EPPCKVM"/>
<dbReference type="InterPro" id="IPR013137">
    <property type="entry name" value="Znf_TFIIB"/>
</dbReference>
<dbReference type="Gene3D" id="1.10.472.10">
    <property type="entry name" value="Cyclin-like"/>
    <property type="match status" value="2"/>
</dbReference>
<dbReference type="Pfam" id="PF07741">
    <property type="entry name" value="BRF1"/>
    <property type="match status" value="1"/>
</dbReference>
<dbReference type="HOGENOM" id="CLU_010293_2_3_1"/>
<dbReference type="InterPro" id="IPR036915">
    <property type="entry name" value="Cyclin-like_sf"/>
</dbReference>
<evidence type="ECO:0000256" key="11">
    <source>
        <dbReference type="PROSITE-ProRule" id="PRU00469"/>
    </source>
</evidence>
<proteinExistence type="inferred from homology"/>
<dbReference type="InterPro" id="IPR000812">
    <property type="entry name" value="TFIIB"/>
</dbReference>
<evidence type="ECO:0000256" key="1">
    <source>
        <dbReference type="ARBA" id="ARBA00004123"/>
    </source>
</evidence>
<dbReference type="EMBL" id="FN430366">
    <property type="protein sequence ID" value="CAZ86118.1"/>
    <property type="molecule type" value="Genomic_DNA"/>
</dbReference>
<dbReference type="GO" id="GO:0001156">
    <property type="term" value="F:TFIIIC-class transcription factor complex binding"/>
    <property type="evidence" value="ECO:0007669"/>
    <property type="project" value="EnsemblFungi"/>
</dbReference>
<comment type="subcellular location">
    <subcellularLocation>
        <location evidence="1">Nucleus</location>
    </subcellularLocation>
</comment>
<dbReference type="Pfam" id="PF00382">
    <property type="entry name" value="TFIIB"/>
    <property type="match status" value="2"/>
</dbReference>
<sequence length="553" mass="61508">MSITCPSCGSSNPTDFDDSTGRLVCTNCGHVVNDSFIVSEISFGETSSGAARVQGSYVAEGQTHAGGGGGRFRSGNSLESREQIIQNGRRKIVELAGAVNCPEHFADHAQRWFTLSVTHNFNRGRKTQFVIACCLYIVCRLEKSSHMLIDFSDILNVNVFSLGHTYLQLVQILEVRLPHIDPTVYVYRFAKHLDFGSEQTKVANDALRIIQRMSRDWMVQGRRPSGICGAALILAARMNNFRRSVREVVYVVKVADLTIQKRLDEFKDTKSGDLTVEEFRNIWLEQAHDPPSYGPKASKKHKRVRDVNDDGEVVEDPQDITIVTTPVAPTPPPSTLPSAPPSAAATPVMLLDRPLRLDADGFVIPELPIPSPLPTSSLPGTPIDTTDPAMPQGTGKAQEDQHSAIAEEVIESEIASLLDGSAAVIMEELREADRQAREERAASTISDDPDNLDDVDDDFEVQNALLTEEERNLKEKIWVEFNKDYLLKRLKKETDLRNGIIKTARKRKRNKPRDSNSEDMAATPADSAKNMLMRRSYSKKINYKAIEGLFEDD</sequence>
<comment type="similarity">
    <text evidence="2">Belongs to the TFIIB family.</text>
</comment>
<dbReference type="CDD" id="cd20553">
    <property type="entry name" value="CYCLIN_TFIIIB90_rpt1"/>
    <property type="match status" value="1"/>
</dbReference>
<dbReference type="GO" id="GO:0070898">
    <property type="term" value="P:RNA polymerase III preinitiation complex assembly"/>
    <property type="evidence" value="ECO:0007669"/>
    <property type="project" value="EnsemblFungi"/>
</dbReference>
<dbReference type="Gene3D" id="1.20.5.650">
    <property type="entry name" value="Single helix bin"/>
    <property type="match status" value="1"/>
</dbReference>
<feature type="region of interest" description="Disordered" evidence="12">
    <location>
        <begin position="368"/>
        <end position="396"/>
    </location>
</feature>
<dbReference type="CDD" id="cd20554">
    <property type="entry name" value="CYCLIN_TFIIIB90_rpt2"/>
    <property type="match status" value="1"/>
</dbReference>
<dbReference type="PANTHER" id="PTHR11618">
    <property type="entry name" value="TRANSCRIPTION INITIATION FACTOR IIB-RELATED"/>
    <property type="match status" value="1"/>
</dbReference>
<feature type="region of interest" description="Disordered" evidence="12">
    <location>
        <begin position="501"/>
        <end position="527"/>
    </location>
</feature>
<evidence type="ECO:0000256" key="4">
    <source>
        <dbReference type="ARBA" id="ARBA00022771"/>
    </source>
</evidence>
<protein>
    <recommendedName>
        <fullName evidence="10">B-related factor 1</fullName>
    </recommendedName>
</protein>
<dbReference type="PROSITE" id="PS51134">
    <property type="entry name" value="ZF_TFIIB"/>
    <property type="match status" value="1"/>
</dbReference>
<dbReference type="GeneID" id="9186194"/>
<evidence type="ECO:0000256" key="10">
    <source>
        <dbReference type="ARBA" id="ARBA00031009"/>
    </source>
</evidence>
<evidence type="ECO:0000256" key="7">
    <source>
        <dbReference type="ARBA" id="ARBA00023159"/>
    </source>
</evidence>
<evidence type="ECO:0000259" key="13">
    <source>
        <dbReference type="PROSITE" id="PS51134"/>
    </source>
</evidence>
<evidence type="ECO:0000256" key="2">
    <source>
        <dbReference type="ARBA" id="ARBA00010857"/>
    </source>
</evidence>
<dbReference type="GO" id="GO:0001112">
    <property type="term" value="P:DNA-templated transcription open complex formation"/>
    <property type="evidence" value="ECO:0007669"/>
    <property type="project" value="EnsemblFungi"/>
</dbReference>
<reference evidence="14 15" key="1">
    <citation type="journal article" date="2010" name="Nature">
        <title>Perigord black truffle genome uncovers evolutionary origins and mechanisms of symbiosis.</title>
        <authorList>
            <person name="Martin F."/>
            <person name="Kohler A."/>
            <person name="Murat C."/>
            <person name="Balestrini R."/>
            <person name="Coutinho P.M."/>
            <person name="Jaillon O."/>
            <person name="Montanini B."/>
            <person name="Morin E."/>
            <person name="Noel B."/>
            <person name="Percudani R."/>
            <person name="Porcel B."/>
            <person name="Rubini A."/>
            <person name="Amicucci A."/>
            <person name="Amselem J."/>
            <person name="Anthouard V."/>
            <person name="Arcioni S."/>
            <person name="Artiguenave F."/>
            <person name="Aury J.M."/>
            <person name="Ballario P."/>
            <person name="Bolchi A."/>
            <person name="Brenna A."/>
            <person name="Brun A."/>
            <person name="Buee M."/>
            <person name="Cantarel B."/>
            <person name="Chevalier G."/>
            <person name="Couloux A."/>
            <person name="Da Silva C."/>
            <person name="Denoeud F."/>
            <person name="Duplessis S."/>
            <person name="Ghignone S."/>
            <person name="Hilselberger B."/>
            <person name="Iotti M."/>
            <person name="Marcais B."/>
            <person name="Mello A."/>
            <person name="Miranda M."/>
            <person name="Pacioni G."/>
            <person name="Quesneville H."/>
            <person name="Riccioni C."/>
            <person name="Ruotolo R."/>
            <person name="Splivallo R."/>
            <person name="Stocchi V."/>
            <person name="Tisserant E."/>
            <person name="Viscomi A.R."/>
            <person name="Zambonelli A."/>
            <person name="Zampieri E."/>
            <person name="Henrissat B."/>
            <person name="Lebrun M.H."/>
            <person name="Paolocci F."/>
            <person name="Bonfante P."/>
            <person name="Ottonello S."/>
            <person name="Wincker P."/>
        </authorList>
    </citation>
    <scope>NUCLEOTIDE SEQUENCE [LARGE SCALE GENOMIC DNA]</scope>
    <source>
        <strain evidence="14 15">Mel28</strain>
    </source>
</reference>
<dbReference type="FunCoup" id="D5GNM5">
    <property type="interactions" value="434"/>
</dbReference>
<dbReference type="GO" id="GO:0001006">
    <property type="term" value="F:RNA polymerase III type 3 promoter sequence-specific DNA binding"/>
    <property type="evidence" value="ECO:0007669"/>
    <property type="project" value="EnsemblFungi"/>
</dbReference>
<dbReference type="Proteomes" id="UP000006911">
    <property type="component" value="Unassembled WGS sequence"/>
</dbReference>
<feature type="compositionally biased region" description="Low complexity" evidence="12">
    <location>
        <begin position="374"/>
        <end position="383"/>
    </location>
</feature>
<dbReference type="eggNOG" id="KOG1598">
    <property type="taxonomic scope" value="Eukaryota"/>
</dbReference>
<accession>D5GNM5</accession>
<keyword evidence="6" id="KW-0805">Transcription regulation</keyword>
<keyword evidence="3" id="KW-0479">Metal-binding</keyword>
<feature type="region of interest" description="Disordered" evidence="12">
    <location>
        <begin position="287"/>
        <end position="306"/>
    </location>
</feature>
<dbReference type="GO" id="GO:0008270">
    <property type="term" value="F:zinc ion binding"/>
    <property type="evidence" value="ECO:0007669"/>
    <property type="project" value="UniProtKB-KW"/>
</dbReference>
<dbReference type="FunFam" id="1.10.472.10:FF:000007">
    <property type="entry name" value="Transcription factor IIIB 90 kDa subunit"/>
    <property type="match status" value="1"/>
</dbReference>
<dbReference type="InParanoid" id="D5GNM5"/>
<keyword evidence="4 11" id="KW-0863">Zinc-finger</keyword>
<dbReference type="SMART" id="SM00385">
    <property type="entry name" value="CYCLIN"/>
    <property type="match status" value="2"/>
</dbReference>